<dbReference type="EMBL" id="HBKR01032391">
    <property type="protein sequence ID" value="CAE2328934.1"/>
    <property type="molecule type" value="Transcribed_RNA"/>
</dbReference>
<comment type="subcellular location">
    <subcellularLocation>
        <location evidence="1">Endomembrane system</location>
    </subcellularLocation>
    <subcellularLocation>
        <location evidence="2">Golgi apparatus</location>
        <location evidence="2">trans-Golgi network</location>
    </subcellularLocation>
</comment>
<keyword evidence="6 7" id="KW-0472">Membrane</keyword>
<comment type="similarity">
    <text evidence="3 7">Belongs to the adaptor complexes small subunit family.</text>
</comment>
<dbReference type="GO" id="GO:0005794">
    <property type="term" value="C:Golgi apparatus"/>
    <property type="evidence" value="ECO:0007669"/>
    <property type="project" value="UniProtKB-SubCell"/>
</dbReference>
<dbReference type="Gene3D" id="3.30.450.60">
    <property type="match status" value="1"/>
</dbReference>
<dbReference type="GO" id="GO:0006886">
    <property type="term" value="P:intracellular protein transport"/>
    <property type="evidence" value="ECO:0007669"/>
    <property type="project" value="UniProtKB-UniRule"/>
</dbReference>
<dbReference type="PANTHER" id="PTHR11753">
    <property type="entry name" value="ADAPTOR COMPLEXES SMALL SUBUNIT FAMILY"/>
    <property type="match status" value="1"/>
</dbReference>
<reference evidence="9" key="1">
    <citation type="submission" date="2021-01" db="EMBL/GenBank/DDBJ databases">
        <authorList>
            <person name="Corre E."/>
            <person name="Pelletier E."/>
            <person name="Niang G."/>
            <person name="Scheremetjew M."/>
            <person name="Finn R."/>
            <person name="Kale V."/>
            <person name="Holt S."/>
            <person name="Cochrane G."/>
            <person name="Meng A."/>
            <person name="Brown T."/>
            <person name="Cohen L."/>
        </authorList>
    </citation>
    <scope>NUCLEOTIDE SEQUENCE</scope>
    <source>
        <strain evidence="9">SoJaBio B1-5/56/2</strain>
    </source>
</reference>
<evidence type="ECO:0000256" key="6">
    <source>
        <dbReference type="ARBA" id="ARBA00023136"/>
    </source>
</evidence>
<dbReference type="AlphaFoldDB" id="A0A7S4UAI9"/>
<gene>
    <name evidence="9" type="ORF">NAES01612_LOCUS21285</name>
</gene>
<proteinExistence type="inferred from homology"/>
<evidence type="ECO:0000313" key="9">
    <source>
        <dbReference type="EMBL" id="CAE2328934.1"/>
    </source>
</evidence>
<accession>A0A7S4UAI9</accession>
<dbReference type="InterPro" id="IPR016635">
    <property type="entry name" value="AP_complex_ssu"/>
</dbReference>
<dbReference type="Pfam" id="PF01217">
    <property type="entry name" value="Clat_adaptor_s"/>
    <property type="match status" value="1"/>
</dbReference>
<keyword evidence="5 7" id="KW-0653">Protein transport</keyword>
<name>A0A7S4UAI9_9EUKA</name>
<evidence type="ECO:0000256" key="2">
    <source>
        <dbReference type="ARBA" id="ARBA00004601"/>
    </source>
</evidence>
<dbReference type="PIRSF" id="PIRSF015588">
    <property type="entry name" value="AP_complex_sigma"/>
    <property type="match status" value="1"/>
</dbReference>
<keyword evidence="4 7" id="KW-0813">Transport</keyword>
<dbReference type="InterPro" id="IPR011012">
    <property type="entry name" value="Longin-like_dom_sf"/>
</dbReference>
<evidence type="ECO:0000256" key="3">
    <source>
        <dbReference type="ARBA" id="ARBA00006972"/>
    </source>
</evidence>
<sequence>MIQFFLIQNRNGQTRLEKWYTSHDTAKKHEIKKSVHLLVSNRDVHHVHFIDFEDKRLLYRRYAGLFFILCIDRDDNEFAALEIIHLFVEILDHYFGNVCELDLVFGFHRVYMIIDELFLAGEIQETSKARVLSRIDYLENQMQN</sequence>
<feature type="domain" description="AP complex mu/sigma subunit" evidence="8">
    <location>
        <begin position="1"/>
        <end position="140"/>
    </location>
</feature>
<dbReference type="FunFam" id="3.30.450.60:FF:000010">
    <property type="entry name" value="AP complex subunit sigma"/>
    <property type="match status" value="1"/>
</dbReference>
<dbReference type="InterPro" id="IPR022775">
    <property type="entry name" value="AP_mu_sigma_su"/>
</dbReference>
<evidence type="ECO:0000256" key="5">
    <source>
        <dbReference type="ARBA" id="ARBA00022927"/>
    </source>
</evidence>
<organism evidence="9">
    <name type="scientific">Paramoeba aestuarina</name>
    <dbReference type="NCBI Taxonomy" id="180227"/>
    <lineage>
        <taxon>Eukaryota</taxon>
        <taxon>Amoebozoa</taxon>
        <taxon>Discosea</taxon>
        <taxon>Flabellinia</taxon>
        <taxon>Dactylopodida</taxon>
        <taxon>Paramoebidae</taxon>
        <taxon>Paramoeba</taxon>
    </lineage>
</organism>
<dbReference type="SUPFAM" id="SSF64356">
    <property type="entry name" value="SNARE-like"/>
    <property type="match status" value="1"/>
</dbReference>
<evidence type="ECO:0000256" key="7">
    <source>
        <dbReference type="PIRNR" id="PIRNR015588"/>
    </source>
</evidence>
<evidence type="ECO:0000256" key="4">
    <source>
        <dbReference type="ARBA" id="ARBA00022448"/>
    </source>
</evidence>
<evidence type="ECO:0000259" key="8">
    <source>
        <dbReference type="Pfam" id="PF01217"/>
    </source>
</evidence>
<protein>
    <recommendedName>
        <fullName evidence="7">AP complex subunit sigma</fullName>
    </recommendedName>
</protein>
<evidence type="ECO:0000256" key="1">
    <source>
        <dbReference type="ARBA" id="ARBA00004308"/>
    </source>
</evidence>